<comment type="caution">
    <text evidence="2">The sequence shown here is derived from an EMBL/GenBank/DDBJ whole genome shotgun (WGS) entry which is preliminary data.</text>
</comment>
<feature type="signal peptide" evidence="1">
    <location>
        <begin position="1"/>
        <end position="29"/>
    </location>
</feature>
<evidence type="ECO:0008006" key="4">
    <source>
        <dbReference type="Google" id="ProtNLM"/>
    </source>
</evidence>
<evidence type="ECO:0000313" key="2">
    <source>
        <dbReference type="EMBL" id="MCY9698045.1"/>
    </source>
</evidence>
<organism evidence="2 3">
    <name type="scientific">Paenibacillus alginolyticus</name>
    <dbReference type="NCBI Taxonomy" id="59839"/>
    <lineage>
        <taxon>Bacteria</taxon>
        <taxon>Bacillati</taxon>
        <taxon>Bacillota</taxon>
        <taxon>Bacilli</taxon>
        <taxon>Bacillales</taxon>
        <taxon>Paenibacillaceae</taxon>
        <taxon>Paenibacillus</taxon>
    </lineage>
</organism>
<dbReference type="EMBL" id="JAMDMX010000189">
    <property type="protein sequence ID" value="MCY9698045.1"/>
    <property type="molecule type" value="Genomic_DNA"/>
</dbReference>
<name>A0ABT4GP90_9BACL</name>
<gene>
    <name evidence="2" type="ORF">M5X19_35165</name>
</gene>
<evidence type="ECO:0000256" key="1">
    <source>
        <dbReference type="SAM" id="SignalP"/>
    </source>
</evidence>
<protein>
    <recommendedName>
        <fullName evidence="4">ABC transporter substrate-binding protein</fullName>
    </recommendedName>
</protein>
<keyword evidence="3" id="KW-1185">Reference proteome</keyword>
<sequence length="84" mass="9349">MNSLKRRRLLKGLSIILSAVCIISLLGCAQKTDVKPSENKGSSEAVKKKPDTLTEVKLGLPSKNMSYIPFYVAIKKGFYQNYNL</sequence>
<keyword evidence="1" id="KW-0732">Signal</keyword>
<dbReference type="PROSITE" id="PS51257">
    <property type="entry name" value="PROKAR_LIPOPROTEIN"/>
    <property type="match status" value="1"/>
</dbReference>
<dbReference type="Proteomes" id="UP001527099">
    <property type="component" value="Unassembled WGS sequence"/>
</dbReference>
<dbReference type="RefSeq" id="WP_411829474.1">
    <property type="nucleotide sequence ID" value="NZ_JAMDMW010000005.1"/>
</dbReference>
<accession>A0ABT4GP90</accession>
<evidence type="ECO:0000313" key="3">
    <source>
        <dbReference type="Proteomes" id="UP001527099"/>
    </source>
</evidence>
<feature type="chain" id="PRO_5047491104" description="ABC transporter substrate-binding protein" evidence="1">
    <location>
        <begin position="30"/>
        <end position="84"/>
    </location>
</feature>
<proteinExistence type="predicted"/>
<feature type="non-terminal residue" evidence="2">
    <location>
        <position position="84"/>
    </location>
</feature>
<reference evidence="2 3" key="1">
    <citation type="submission" date="2022-05" db="EMBL/GenBank/DDBJ databases">
        <title>Genome Sequencing of Bee-Associated Microbes.</title>
        <authorList>
            <person name="Dunlap C."/>
        </authorList>
    </citation>
    <scope>NUCLEOTIDE SEQUENCE [LARGE SCALE GENOMIC DNA]</scope>
    <source>
        <strain evidence="2 3">NRRL B-14421</strain>
    </source>
</reference>